<dbReference type="InterPro" id="IPR052431">
    <property type="entry name" value="SKI2_subfamily_helicases"/>
</dbReference>
<dbReference type="Pfam" id="PF26076">
    <property type="entry name" value="WHD_DDX60"/>
    <property type="match status" value="1"/>
</dbReference>
<feature type="compositionally biased region" description="Basic residues" evidence="5">
    <location>
        <begin position="1209"/>
        <end position="1221"/>
    </location>
</feature>
<keyword evidence="9" id="KW-1185">Reference proteome</keyword>
<dbReference type="SUPFAM" id="SSF52540">
    <property type="entry name" value="P-loop containing nucleoside triphosphate hydrolases"/>
    <property type="match status" value="1"/>
</dbReference>
<dbReference type="InterPro" id="IPR059032">
    <property type="entry name" value="WHD_DDX60"/>
</dbReference>
<feature type="compositionally biased region" description="Basic residues" evidence="5">
    <location>
        <begin position="1191"/>
        <end position="1202"/>
    </location>
</feature>
<name>A0A6A6NUS3_9PEZI</name>
<dbReference type="GO" id="GO:0016787">
    <property type="term" value="F:hydrolase activity"/>
    <property type="evidence" value="ECO:0007669"/>
    <property type="project" value="UniProtKB-KW"/>
</dbReference>
<evidence type="ECO:0000313" key="9">
    <source>
        <dbReference type="Proteomes" id="UP000799766"/>
    </source>
</evidence>
<evidence type="ECO:0000256" key="5">
    <source>
        <dbReference type="SAM" id="MobiDB-lite"/>
    </source>
</evidence>
<feature type="region of interest" description="Disordered" evidence="5">
    <location>
        <begin position="1189"/>
        <end position="1234"/>
    </location>
</feature>
<sequence>MAAATPARDDTPASPTTEDAYADLHPVLQWYRWLSSRRVDLVGDYAGNERFLIEGDSLLLHCFSDPEIDFQDGFQLLHAVYVVEKLLKAFVRRKCVFDIAFFERHKTLCIPSFGSKQSAKYLLAREAVIRHIQNNLDPKEYGVQLFCFDSYNSSEFVDYLHSSGMYFIMCHDGAASKQETSMAAYISAENRRSDVPDAKTYFRAMIASFISLGYNVALINGLELRDTKIMTMVLEGSRRSLPPNVDALSDALSSLSLTNGSANGTDASSAMNILSGVLDGKRLTEREGLALLTIQEMVNHGQANATLALAFLLHLSVLSQLKVTDRGVPDRPVIVSGDPFMTNFAITASRILRTPLWSNIAARCASCDVSDLVDGRIFNTILNSMEDDFNLDAIDGTLKSKALMLVQAAQKFSSEMQSLLEGPLKAPQDHRDPRHHTKDGDIHPSLAVLPFSNPVFDNHMDPIRLKVDKHASEVDPRAEVVFKEISHWHSHRKPIDRPAAMAEEKKKAFWANKRNQWFMAEMQTYSASLTNSIGRVLEPETIVIQTGKGGTKPTAARQPSAPAKEIRSAGGKQDAKGKKGVPASGGKAVRESAAASRAHKQEQEVEKWLKAWDVSCKQFQAEKDLQSRYAMTKAYLSTLADQRRAILGPEVELYMLDTLLQLWIKVVERGKKDEEYSLAAIIWDSVSHLSQTSKGMTKSVAVRINAAVKALSLPTAGVEVPKEDRPLSFPFVLDNARDYGDLTVRLSSNDFQLSHCGPYFDRSMGSAPDDRVPFEPDEWQRKVLDEIDKNRSLFVVAPTSAGKTFISFYAMKQVLQADDDGVLVYVAPTKALVNQIAAEIQARFSKSYKYPGKSVWGIHTRDYRINNPTGCQILVTVPHVLQIMLLAPSHANTWSPRVKRIIFDEVHSIGQAEDGVVWEQLLLMAPCPIIALSATVGNPQQFNNWLSSTQKSNGIDLTMVQHSVRYSELRKYVYQPPKKFCFKGLTDRPAFGALSLDGTPNFAFMHPVASLVNRSRGIPDDLSLEPRDCLILWECLNKHQTPDCTIDKSLDPSVIFSGVEIKKADIIPWEAKLKDILQKWMADNNSPFDKVIEELSKPIYSKDRQPRLLSTSVQSGLHDGQEELPGEEDFRDVIGDDLYSTTLPLLSRLHSQNCLPALLFNYDRKKCESICRVITEQLVESEKKYKESSPKWKHKIAQHNRWKKEQEKQKKKPVRATQKKGAKVDEEGLSKADLQREKADVDTSPWASFDPDAPVENFHFADFKKVQMSELYIYYKQLGKRNVPQWLSDALSRGIGVHHAGMNRKYRQIVEMLFRRGFLRVVIATGTLALGINMPTKTVVFSGDSVFLTALNFRQAAGRAGRRGFDVLGNVVFQNVPLAKVTRLISSRLPDLNGHFPITTSLVLRLCTLLSESKNSKFAIKAIDGIMSQPRLYMGGEEAKDTVLHHLRFSIEYLRRQNLLDSKGTPLNFAGCVSHLYYAENASFAFHALLKEGYFHELCANIDRASDSTLNKLMLVMSHLFGRLPCRQADPETVDRDIKPSSSVVFLPPLPKEASRVLKGHNRQTLDIFTTYVRTFVQQHIKEEENSLPLTGVKVGGKGSDEVKKYVKTNPPNTVRSAFVGLSGHQDAFDSISDLCRTARDGVFLEEAVIPYVDLHPEENPAPINAYLYDFFKHGDIKTLERANKIRVGDVWFLLNDFSLVLATIITSLMNFMKLSQLSDLDMLDVKGSGDTYEETREDRINAETGSTSTSASSTAASSATWASSSATSVSPAGSADARPPTPTIRRKKKVAESWDEEMGDESSSEEEEEEEEKDKMLKDTSFSSPELLDIEDAGLDKVLRAFQRLANEFNKKFRAMWA</sequence>
<dbReference type="GO" id="GO:0005737">
    <property type="term" value="C:cytoplasm"/>
    <property type="evidence" value="ECO:0007669"/>
    <property type="project" value="TreeGrafter"/>
</dbReference>
<protein>
    <recommendedName>
        <fullName evidence="10">P-loop containing nucleoside triphosphate hydrolase protein</fullName>
    </recommendedName>
</protein>
<feature type="region of interest" description="Disordered" evidence="5">
    <location>
        <begin position="546"/>
        <end position="588"/>
    </location>
</feature>
<feature type="compositionally biased region" description="Basic and acidic residues" evidence="5">
    <location>
        <begin position="1222"/>
        <end position="1234"/>
    </location>
</feature>
<keyword evidence="1" id="KW-0547">Nucleotide-binding</keyword>
<dbReference type="GO" id="GO:0003676">
    <property type="term" value="F:nucleic acid binding"/>
    <property type="evidence" value="ECO:0007669"/>
    <property type="project" value="InterPro"/>
</dbReference>
<dbReference type="GO" id="GO:0004386">
    <property type="term" value="F:helicase activity"/>
    <property type="evidence" value="ECO:0007669"/>
    <property type="project" value="UniProtKB-KW"/>
</dbReference>
<dbReference type="InterPro" id="IPR011545">
    <property type="entry name" value="DEAD/DEAH_box_helicase_dom"/>
</dbReference>
<organism evidence="8 9">
    <name type="scientific">Lineolata rhizophorae</name>
    <dbReference type="NCBI Taxonomy" id="578093"/>
    <lineage>
        <taxon>Eukaryota</taxon>
        <taxon>Fungi</taxon>
        <taxon>Dikarya</taxon>
        <taxon>Ascomycota</taxon>
        <taxon>Pezizomycotina</taxon>
        <taxon>Dothideomycetes</taxon>
        <taxon>Dothideomycetes incertae sedis</taxon>
        <taxon>Lineolatales</taxon>
        <taxon>Lineolataceae</taxon>
        <taxon>Lineolata</taxon>
    </lineage>
</organism>
<feature type="region of interest" description="Disordered" evidence="5">
    <location>
        <begin position="1732"/>
        <end position="1826"/>
    </location>
</feature>
<dbReference type="FunFam" id="3.40.50.300:FF:001039">
    <property type="entry name" value="ATP-dependent RNA helicase DDX60"/>
    <property type="match status" value="1"/>
</dbReference>
<feature type="compositionally biased region" description="Basic and acidic residues" evidence="5">
    <location>
        <begin position="427"/>
        <end position="442"/>
    </location>
</feature>
<keyword evidence="2" id="KW-0378">Hydrolase</keyword>
<keyword evidence="4" id="KW-0067">ATP-binding</keyword>
<dbReference type="Proteomes" id="UP000799766">
    <property type="component" value="Unassembled WGS sequence"/>
</dbReference>
<feature type="region of interest" description="Disordered" evidence="5">
    <location>
        <begin position="422"/>
        <end position="443"/>
    </location>
</feature>
<evidence type="ECO:0000256" key="4">
    <source>
        <dbReference type="ARBA" id="ARBA00022840"/>
    </source>
</evidence>
<feature type="domain" description="Helicase ATP-binding" evidence="6">
    <location>
        <begin position="784"/>
        <end position="954"/>
    </location>
</feature>
<proteinExistence type="predicted"/>
<evidence type="ECO:0000256" key="2">
    <source>
        <dbReference type="ARBA" id="ARBA00022801"/>
    </source>
</evidence>
<dbReference type="GO" id="GO:0005524">
    <property type="term" value="F:ATP binding"/>
    <property type="evidence" value="ECO:0007669"/>
    <property type="project" value="UniProtKB-KW"/>
</dbReference>
<dbReference type="Gene3D" id="3.40.50.300">
    <property type="entry name" value="P-loop containing nucleotide triphosphate hydrolases"/>
    <property type="match status" value="2"/>
</dbReference>
<dbReference type="Pfam" id="PF00270">
    <property type="entry name" value="DEAD"/>
    <property type="match status" value="1"/>
</dbReference>
<evidence type="ECO:0000313" key="8">
    <source>
        <dbReference type="EMBL" id="KAF2455466.1"/>
    </source>
</evidence>
<dbReference type="InterPro" id="IPR055124">
    <property type="entry name" value="PIN-like_DDX60"/>
</dbReference>
<evidence type="ECO:0008006" key="10">
    <source>
        <dbReference type="Google" id="ProtNLM"/>
    </source>
</evidence>
<feature type="compositionally biased region" description="Acidic residues" evidence="5">
    <location>
        <begin position="1794"/>
        <end position="1813"/>
    </location>
</feature>
<keyword evidence="3" id="KW-0347">Helicase</keyword>
<dbReference type="Pfam" id="PF00271">
    <property type="entry name" value="Helicase_C"/>
    <property type="match status" value="1"/>
</dbReference>
<evidence type="ECO:0000259" key="7">
    <source>
        <dbReference type="PROSITE" id="PS51194"/>
    </source>
</evidence>
<evidence type="ECO:0000256" key="1">
    <source>
        <dbReference type="ARBA" id="ARBA00022741"/>
    </source>
</evidence>
<dbReference type="PANTHER" id="PTHR44533">
    <property type="entry name" value="DEAD/H RNA HELICASE, PUTATIVE-RELATED"/>
    <property type="match status" value="1"/>
</dbReference>
<accession>A0A6A6NUS3</accession>
<dbReference type="InterPro" id="IPR014001">
    <property type="entry name" value="Helicase_ATP-bd"/>
</dbReference>
<reference evidence="8" key="1">
    <citation type="journal article" date="2020" name="Stud. Mycol.">
        <title>101 Dothideomycetes genomes: a test case for predicting lifestyles and emergence of pathogens.</title>
        <authorList>
            <person name="Haridas S."/>
            <person name="Albert R."/>
            <person name="Binder M."/>
            <person name="Bloem J."/>
            <person name="Labutti K."/>
            <person name="Salamov A."/>
            <person name="Andreopoulos B."/>
            <person name="Baker S."/>
            <person name="Barry K."/>
            <person name="Bills G."/>
            <person name="Bluhm B."/>
            <person name="Cannon C."/>
            <person name="Castanera R."/>
            <person name="Culley D."/>
            <person name="Daum C."/>
            <person name="Ezra D."/>
            <person name="Gonzalez J."/>
            <person name="Henrissat B."/>
            <person name="Kuo A."/>
            <person name="Liang C."/>
            <person name="Lipzen A."/>
            <person name="Lutzoni F."/>
            <person name="Magnuson J."/>
            <person name="Mondo S."/>
            <person name="Nolan M."/>
            <person name="Ohm R."/>
            <person name="Pangilinan J."/>
            <person name="Park H.-J."/>
            <person name="Ramirez L."/>
            <person name="Alfaro M."/>
            <person name="Sun H."/>
            <person name="Tritt A."/>
            <person name="Yoshinaga Y."/>
            <person name="Zwiers L.-H."/>
            <person name="Turgeon B."/>
            <person name="Goodwin S."/>
            <person name="Spatafora J."/>
            <person name="Crous P."/>
            <person name="Grigoriev I."/>
        </authorList>
    </citation>
    <scope>NUCLEOTIDE SEQUENCE</scope>
    <source>
        <strain evidence="8">ATCC 16933</strain>
    </source>
</reference>
<evidence type="ECO:0000256" key="3">
    <source>
        <dbReference type="ARBA" id="ARBA00022806"/>
    </source>
</evidence>
<gene>
    <name evidence="8" type="ORF">BDY21DRAFT_365243</name>
</gene>
<dbReference type="PANTHER" id="PTHR44533:SF4">
    <property type="entry name" value="DEAD_H RNA HELICASE, PUTATIVE-RELATED"/>
    <property type="match status" value="1"/>
</dbReference>
<dbReference type="PROSITE" id="PS51194">
    <property type="entry name" value="HELICASE_CTER"/>
    <property type="match status" value="1"/>
</dbReference>
<dbReference type="SMART" id="SM00490">
    <property type="entry name" value="HELICc"/>
    <property type="match status" value="1"/>
</dbReference>
<dbReference type="CDD" id="cd18025">
    <property type="entry name" value="DEXHc_DDX60"/>
    <property type="match status" value="1"/>
</dbReference>
<dbReference type="Pfam" id="PF23002">
    <property type="entry name" value="PIN-like_DDX60"/>
    <property type="match status" value="1"/>
</dbReference>
<dbReference type="PROSITE" id="PS51192">
    <property type="entry name" value="HELICASE_ATP_BIND_1"/>
    <property type="match status" value="1"/>
</dbReference>
<dbReference type="InterPro" id="IPR001650">
    <property type="entry name" value="Helicase_C-like"/>
</dbReference>
<dbReference type="SMART" id="SM00487">
    <property type="entry name" value="DEXDc"/>
    <property type="match status" value="1"/>
</dbReference>
<dbReference type="EMBL" id="MU001686">
    <property type="protein sequence ID" value="KAF2455466.1"/>
    <property type="molecule type" value="Genomic_DNA"/>
</dbReference>
<dbReference type="OrthoDB" id="2320933at2759"/>
<dbReference type="InterPro" id="IPR027417">
    <property type="entry name" value="P-loop_NTPase"/>
</dbReference>
<feature type="compositionally biased region" description="Low complexity" evidence="5">
    <location>
        <begin position="1745"/>
        <end position="1776"/>
    </location>
</feature>
<evidence type="ECO:0000259" key="6">
    <source>
        <dbReference type="PROSITE" id="PS51192"/>
    </source>
</evidence>
<feature type="domain" description="Helicase C-terminal" evidence="7">
    <location>
        <begin position="1262"/>
        <end position="1404"/>
    </location>
</feature>